<dbReference type="EMBL" id="VYKI01000015">
    <property type="protein sequence ID" value="KAA8996764.1"/>
    <property type="molecule type" value="Genomic_DNA"/>
</dbReference>
<name>A0ABQ6SZ91_9GAMM</name>
<feature type="transmembrane region" description="Helical" evidence="1">
    <location>
        <begin position="65"/>
        <end position="87"/>
    </location>
</feature>
<evidence type="ECO:0000256" key="1">
    <source>
        <dbReference type="SAM" id="Phobius"/>
    </source>
</evidence>
<protein>
    <submittedName>
        <fullName evidence="3">Uncharacterized protein</fullName>
    </submittedName>
</protein>
<sequence length="172" mass="18830">MDVAACRKKLVRWMSGAMLALVMSFSATAQAPSPTSEPVAEVAAATEEATCRACTYERIGRKVDIGLVALMATLIIGVLFAVSREWGTPSQRWTCRSTALFLAAMGLVFVWRAGSVLYLGYSPWQEVPSLVTAGWVDGLLTTSPRWLMALLLIAAAPLIWKRSEQLPRWRIA</sequence>
<dbReference type="RefSeq" id="WP_150455018.1">
    <property type="nucleotide sequence ID" value="NZ_VYKI01000015.1"/>
</dbReference>
<gene>
    <name evidence="3" type="ORF">FJU31_12400</name>
</gene>
<reference evidence="3 4" key="1">
    <citation type="journal article" date="2020" name="Antonie Van Leeuwenhoek">
        <title>Stenotrophomonas cyclobalanopsidis sp. nov., isolated from the leaf spot disease of Cyclobalanopsis patelliformis.</title>
        <authorList>
            <person name="Bian D.R."/>
            <person name="Xue H."/>
            <person name="Piao C.G."/>
            <person name="Li Y."/>
        </authorList>
    </citation>
    <scope>NUCLEOTIDE SEQUENCE [LARGE SCALE GENOMIC DNA]</scope>
    <source>
        <strain evidence="3 4">TPQG1-4</strain>
    </source>
</reference>
<feature type="transmembrane region" description="Helical" evidence="1">
    <location>
        <begin position="99"/>
        <end position="121"/>
    </location>
</feature>
<feature type="chain" id="PRO_5045395686" evidence="2">
    <location>
        <begin position="30"/>
        <end position="172"/>
    </location>
</feature>
<feature type="signal peptide" evidence="2">
    <location>
        <begin position="1"/>
        <end position="29"/>
    </location>
</feature>
<feature type="transmembrane region" description="Helical" evidence="1">
    <location>
        <begin position="143"/>
        <end position="160"/>
    </location>
</feature>
<evidence type="ECO:0000313" key="4">
    <source>
        <dbReference type="Proteomes" id="UP000326367"/>
    </source>
</evidence>
<proteinExistence type="predicted"/>
<organism evidence="3 4">
    <name type="scientific">Stenotrophomonas cyclobalanopsidis</name>
    <dbReference type="NCBI Taxonomy" id="2771362"/>
    <lineage>
        <taxon>Bacteria</taxon>
        <taxon>Pseudomonadati</taxon>
        <taxon>Pseudomonadota</taxon>
        <taxon>Gammaproteobacteria</taxon>
        <taxon>Lysobacterales</taxon>
        <taxon>Lysobacteraceae</taxon>
        <taxon>Stenotrophomonas</taxon>
    </lineage>
</organism>
<keyword evidence="4" id="KW-1185">Reference proteome</keyword>
<keyword evidence="2" id="KW-0732">Signal</keyword>
<keyword evidence="1" id="KW-0472">Membrane</keyword>
<keyword evidence="1" id="KW-0812">Transmembrane</keyword>
<evidence type="ECO:0000256" key="2">
    <source>
        <dbReference type="SAM" id="SignalP"/>
    </source>
</evidence>
<dbReference type="Proteomes" id="UP000326367">
    <property type="component" value="Unassembled WGS sequence"/>
</dbReference>
<keyword evidence="1" id="KW-1133">Transmembrane helix</keyword>
<accession>A0ABQ6SZ91</accession>
<comment type="caution">
    <text evidence="3">The sequence shown here is derived from an EMBL/GenBank/DDBJ whole genome shotgun (WGS) entry which is preliminary data.</text>
</comment>
<evidence type="ECO:0000313" key="3">
    <source>
        <dbReference type="EMBL" id="KAA8996764.1"/>
    </source>
</evidence>